<dbReference type="PANTHER" id="PTHR46796">
    <property type="entry name" value="HTH-TYPE TRANSCRIPTIONAL ACTIVATOR RHAS-RELATED"/>
    <property type="match status" value="1"/>
</dbReference>
<keyword evidence="4" id="KW-0804">Transcription</keyword>
<keyword evidence="2" id="KW-0238">DNA-binding</keyword>
<dbReference type="SUPFAM" id="SSF46689">
    <property type="entry name" value="Homeodomain-like"/>
    <property type="match status" value="1"/>
</dbReference>
<proteinExistence type="predicted"/>
<keyword evidence="8" id="KW-1185">Reference proteome</keyword>
<dbReference type="InterPro" id="IPR018060">
    <property type="entry name" value="HTH_AraC"/>
</dbReference>
<dbReference type="EMBL" id="JAZDQJ010000047">
    <property type="protein sequence ID" value="MEE1936927.1"/>
    <property type="molecule type" value="Genomic_DNA"/>
</dbReference>
<comment type="caution">
    <text evidence="7">The sequence shown here is derived from an EMBL/GenBank/DDBJ whole genome shotgun (WGS) entry which is preliminary data.</text>
</comment>
<evidence type="ECO:0000256" key="2">
    <source>
        <dbReference type="ARBA" id="ARBA00023125"/>
    </source>
</evidence>
<gene>
    <name evidence="7" type="primary">feaR</name>
    <name evidence="7" type="ORF">V0R50_27205</name>
</gene>
<dbReference type="PRINTS" id="PR00032">
    <property type="entry name" value="HTHARAC"/>
</dbReference>
<evidence type="ECO:0000256" key="1">
    <source>
        <dbReference type="ARBA" id="ARBA00023015"/>
    </source>
</evidence>
<comment type="function">
    <text evidence="5">Regulatory protein of the TOL plasmid xyl operons. XylS activates the xylXYZLTEGFJQKIH operon required for the degradation of toluene, m-xylene and p-xylene.</text>
</comment>
<keyword evidence="3" id="KW-0010">Activator</keyword>
<feature type="domain" description="HTH araC/xylS-type" evidence="6">
    <location>
        <begin position="215"/>
        <end position="313"/>
    </location>
</feature>
<keyword evidence="1" id="KW-0805">Transcription regulation</keyword>
<dbReference type="PROSITE" id="PS01124">
    <property type="entry name" value="HTH_ARAC_FAMILY_2"/>
    <property type="match status" value="1"/>
</dbReference>
<sequence length="315" mass="35302">MNQSLQHAHLFRGRAGFEAWHGDLASSCGTFHVEPPLDERITRFQGAVTALDSQRSHVEGARITSNCSHVHRSLRDIRGDDKDFFYLVMQLDGEALIDQCDRESRLTRGDLVLLDVARPSDFRFRGLSDQVSVILPRSEVLQRFKEQRLCLNQRIEAGSAIGTMSAMLVRQLTLDSPLSSQESQAVLEAILALLRPVLTARPGEPAQVAPSVVMSKAKVFIERHLADESLCPERIAAAAGTSVRNLHRLFAQADTSVGRYILQRRLQRCAEAILQSELKITHIALSWGFKELSHFSRAFKSEFGVSPSEYRERRG</sequence>
<dbReference type="Gene3D" id="1.10.10.60">
    <property type="entry name" value="Homeodomain-like"/>
    <property type="match status" value="1"/>
</dbReference>
<dbReference type="Pfam" id="PF14525">
    <property type="entry name" value="AraC_binding_2"/>
    <property type="match status" value="1"/>
</dbReference>
<accession>A0ABU7HZF1</accession>
<dbReference type="RefSeq" id="WP_330077591.1">
    <property type="nucleotide sequence ID" value="NZ_JAZDQJ010000047.1"/>
</dbReference>
<dbReference type="InterPro" id="IPR050204">
    <property type="entry name" value="AraC_XylS_family_regulators"/>
</dbReference>
<organism evidence="7 8">
    <name type="scientific">Pseudomonas ulcerans</name>
    <dbReference type="NCBI Taxonomy" id="3115852"/>
    <lineage>
        <taxon>Bacteria</taxon>
        <taxon>Pseudomonadati</taxon>
        <taxon>Pseudomonadota</taxon>
        <taxon>Gammaproteobacteria</taxon>
        <taxon>Pseudomonadales</taxon>
        <taxon>Pseudomonadaceae</taxon>
        <taxon>Pseudomonas</taxon>
    </lineage>
</organism>
<evidence type="ECO:0000313" key="8">
    <source>
        <dbReference type="Proteomes" id="UP001335100"/>
    </source>
</evidence>
<name>A0ABU7HZF1_9PSED</name>
<evidence type="ECO:0000313" key="7">
    <source>
        <dbReference type="EMBL" id="MEE1936927.1"/>
    </source>
</evidence>
<evidence type="ECO:0000256" key="5">
    <source>
        <dbReference type="ARBA" id="ARBA00037345"/>
    </source>
</evidence>
<protein>
    <submittedName>
        <fullName evidence="7">Transcriptional regulator FeaR</fullName>
    </submittedName>
</protein>
<dbReference type="NCBIfam" id="NF007243">
    <property type="entry name" value="PRK09685.1"/>
    <property type="match status" value="1"/>
</dbReference>
<dbReference type="InterPro" id="IPR020449">
    <property type="entry name" value="Tscrpt_reg_AraC-type_HTH"/>
</dbReference>
<dbReference type="Pfam" id="PF12833">
    <property type="entry name" value="HTH_18"/>
    <property type="match status" value="1"/>
</dbReference>
<dbReference type="Proteomes" id="UP001335100">
    <property type="component" value="Unassembled WGS sequence"/>
</dbReference>
<evidence type="ECO:0000256" key="4">
    <source>
        <dbReference type="ARBA" id="ARBA00023163"/>
    </source>
</evidence>
<dbReference type="InterPro" id="IPR035418">
    <property type="entry name" value="AraC-bd_2"/>
</dbReference>
<reference evidence="7 8" key="1">
    <citation type="submission" date="2024-01" db="EMBL/GenBank/DDBJ databases">
        <title>Unpublished Manusciprt.</title>
        <authorList>
            <person name="Duman M."/>
            <person name="Valdes E.G."/>
            <person name="Ajmi N."/>
            <person name="Altun S."/>
            <person name="Saticioglu I.B."/>
        </authorList>
    </citation>
    <scope>NUCLEOTIDE SEQUENCE [LARGE SCALE GENOMIC DNA]</scope>
    <source>
        <strain evidence="7 8">148P</strain>
    </source>
</reference>
<dbReference type="PANTHER" id="PTHR46796:SF6">
    <property type="entry name" value="ARAC SUBFAMILY"/>
    <property type="match status" value="1"/>
</dbReference>
<evidence type="ECO:0000259" key="6">
    <source>
        <dbReference type="PROSITE" id="PS01124"/>
    </source>
</evidence>
<dbReference type="InterPro" id="IPR009057">
    <property type="entry name" value="Homeodomain-like_sf"/>
</dbReference>
<evidence type="ECO:0000256" key="3">
    <source>
        <dbReference type="ARBA" id="ARBA00023159"/>
    </source>
</evidence>
<dbReference type="SMART" id="SM00342">
    <property type="entry name" value="HTH_ARAC"/>
    <property type="match status" value="1"/>
</dbReference>